<keyword evidence="6" id="KW-0560">Oxidoreductase</keyword>
<dbReference type="Pfam" id="PF00881">
    <property type="entry name" value="Nitroreductase"/>
    <property type="match status" value="1"/>
</dbReference>
<reference evidence="12 13" key="1">
    <citation type="submission" date="2019-05" db="EMBL/GenBank/DDBJ databases">
        <title>Mycolicibacterium sphagni ENV482 genome assembly.</title>
        <authorList>
            <person name="Chen W."/>
            <person name="Faulkner N.W."/>
            <person name="Hyman M.R."/>
        </authorList>
    </citation>
    <scope>NUCLEOTIDE SEQUENCE [LARGE SCALE GENOMIC DNA]</scope>
    <source>
        <strain evidence="12 13">ENV482</strain>
    </source>
</reference>
<evidence type="ECO:0000256" key="9">
    <source>
        <dbReference type="ARBA" id="ARBA00023268"/>
    </source>
</evidence>
<evidence type="ECO:0000256" key="2">
    <source>
        <dbReference type="ARBA" id="ARBA00022723"/>
    </source>
</evidence>
<dbReference type="InterPro" id="IPR008225">
    <property type="entry name" value="F420-0_g-glutamyl_ligase"/>
</dbReference>
<proteinExistence type="inferred from homology"/>
<dbReference type="InterPro" id="IPR023661">
    <property type="entry name" value="FbiB"/>
</dbReference>
<dbReference type="HAMAP" id="MF_01259">
    <property type="entry name" value="F420_ligase_FbiB"/>
    <property type="match status" value="1"/>
</dbReference>
<dbReference type="EMBL" id="VBSB01000007">
    <property type="protein sequence ID" value="NTY60222.1"/>
    <property type="molecule type" value="Genomic_DNA"/>
</dbReference>
<dbReference type="PANTHER" id="PTHR47917:SF1">
    <property type="entry name" value="COENZYME F420:L-GLUTAMATE LIGASE"/>
    <property type="match status" value="1"/>
</dbReference>
<feature type="domain" description="Nitroreductase" evidence="10">
    <location>
        <begin position="258"/>
        <end position="426"/>
    </location>
</feature>
<name>A0ABX2JTQ1_9MYCO</name>
<evidence type="ECO:0000256" key="3">
    <source>
        <dbReference type="ARBA" id="ARBA00022741"/>
    </source>
</evidence>
<evidence type="ECO:0000259" key="11">
    <source>
        <dbReference type="Pfam" id="PF01996"/>
    </source>
</evidence>
<dbReference type="SUPFAM" id="SSF144010">
    <property type="entry name" value="CofE-like"/>
    <property type="match status" value="1"/>
</dbReference>
<dbReference type="Pfam" id="PF01996">
    <property type="entry name" value="F420_ligase"/>
    <property type="match status" value="1"/>
</dbReference>
<keyword evidence="13" id="KW-1185">Reference proteome</keyword>
<dbReference type="InterPro" id="IPR029479">
    <property type="entry name" value="Nitroreductase"/>
</dbReference>
<dbReference type="EC" id="6.3.2.31" evidence="12"/>
<comment type="caution">
    <text evidence="12">The sequence shown here is derived from an EMBL/GenBank/DDBJ whole genome shotgun (WGS) entry which is preliminary data.</text>
</comment>
<keyword evidence="1 12" id="KW-0436">Ligase</keyword>
<sequence>MIEHGSAAPVEILPVAGLPEFRPGDDLAAALAEAAPWLRDSDIVVVTSKVMSKCEGRVVAAPSDPDERDALRRKLIDTEAVRVLARKGRTLITENRNGIVQAAAGVDGSNVGATELALLPLDPDGSAAALRTALRDRLGVDVAVVVTDTMGRAWRNGQTDAAIGSSGLPVLYGYAGAVDRHGNELVVTEVAVADEIAAAADLVKGKLTAVPVAVVRGLELDDDGSTAARLLRGGEDDLFWLGTAESIDLGRREAQLLRRSVRQFASEPVDAGLIEEAVAEALTAPAPHHTRPVRFVWLADRDRRTALLDAMKDAWRADLTADGKPADAVERRIGRGQILYAAPEVVIPFLVPDGAHSYPDAARTEAEHTMFTVAAGAAVQGLLVALAVRGVGSCWIGSTIFAAELVRETLDLPPDWEPLGAVAIGYPVDPPEPRDPAPVGDLLVRR</sequence>
<dbReference type="Gene3D" id="3.30.1330.100">
    <property type="entry name" value="CofE-like"/>
    <property type="match status" value="1"/>
</dbReference>
<evidence type="ECO:0000256" key="4">
    <source>
        <dbReference type="ARBA" id="ARBA00022842"/>
    </source>
</evidence>
<dbReference type="Gene3D" id="3.40.109.10">
    <property type="entry name" value="NADH Oxidase"/>
    <property type="match status" value="1"/>
</dbReference>
<keyword evidence="7" id="KW-0342">GTP-binding</keyword>
<feature type="domain" description="Coenzyme F420:L-glutamate ligase-like" evidence="11">
    <location>
        <begin position="18"/>
        <end position="217"/>
    </location>
</feature>
<gene>
    <name evidence="12" type="ORF">FEG63_11760</name>
</gene>
<dbReference type="InterPro" id="IPR000415">
    <property type="entry name" value="Nitroreductase-like"/>
</dbReference>
<dbReference type="NCBIfam" id="NF009810">
    <property type="entry name" value="PRK13294.1"/>
    <property type="match status" value="1"/>
</dbReference>
<dbReference type="PANTHER" id="PTHR47917">
    <property type="match status" value="1"/>
</dbReference>
<keyword evidence="5" id="KW-0630">Potassium</keyword>
<evidence type="ECO:0000256" key="7">
    <source>
        <dbReference type="ARBA" id="ARBA00023134"/>
    </source>
</evidence>
<protein>
    <submittedName>
        <fullName evidence="12">Coenzyme F420-0:L-glutamate ligase</fullName>
        <ecNumber evidence="12">6.3.2.31</ecNumber>
    </submittedName>
</protein>
<evidence type="ECO:0000313" key="13">
    <source>
        <dbReference type="Proteomes" id="UP000708347"/>
    </source>
</evidence>
<dbReference type="GO" id="GO:0052618">
    <property type="term" value="F:coenzyme F420-0:L-glutamate ligase activity"/>
    <property type="evidence" value="ECO:0007669"/>
    <property type="project" value="UniProtKB-EC"/>
</dbReference>
<dbReference type="CDD" id="cd20607">
    <property type="entry name" value="FbiB_C-like"/>
    <property type="match status" value="1"/>
</dbReference>
<dbReference type="SUPFAM" id="SSF55469">
    <property type="entry name" value="FMN-dependent nitroreductase-like"/>
    <property type="match status" value="1"/>
</dbReference>
<accession>A0ABX2JTQ1</accession>
<evidence type="ECO:0000256" key="6">
    <source>
        <dbReference type="ARBA" id="ARBA00023002"/>
    </source>
</evidence>
<keyword evidence="3" id="KW-0547">Nucleotide-binding</keyword>
<keyword evidence="9" id="KW-0511">Multifunctional enzyme</keyword>
<dbReference type="Gene3D" id="3.90.1660.10">
    <property type="entry name" value="CofE-like domain"/>
    <property type="match status" value="1"/>
</dbReference>
<dbReference type="NCBIfam" id="TIGR01916">
    <property type="entry name" value="F420_cofE"/>
    <property type="match status" value="1"/>
</dbReference>
<dbReference type="Proteomes" id="UP000708347">
    <property type="component" value="Unassembled WGS sequence"/>
</dbReference>
<dbReference type="NCBIfam" id="TIGR03553">
    <property type="entry name" value="F420_FbiB_CTERM"/>
    <property type="match status" value="1"/>
</dbReference>
<dbReference type="RefSeq" id="WP_174398056.1">
    <property type="nucleotide sequence ID" value="NZ_VBSB01000007.1"/>
</dbReference>
<keyword evidence="4" id="KW-0460">Magnesium</keyword>
<evidence type="ECO:0000256" key="1">
    <source>
        <dbReference type="ARBA" id="ARBA00022598"/>
    </source>
</evidence>
<evidence type="ECO:0000256" key="5">
    <source>
        <dbReference type="ARBA" id="ARBA00022958"/>
    </source>
</evidence>
<keyword evidence="2" id="KW-0479">Metal-binding</keyword>
<dbReference type="InterPro" id="IPR019943">
    <property type="entry name" value="F420_FbiB_C"/>
</dbReference>
<evidence type="ECO:0000313" key="12">
    <source>
        <dbReference type="EMBL" id="NTY60222.1"/>
    </source>
</evidence>
<dbReference type="InterPro" id="IPR002847">
    <property type="entry name" value="F420-0_gamma-glut_ligase-dom"/>
</dbReference>
<evidence type="ECO:0000256" key="8">
    <source>
        <dbReference type="ARBA" id="ARBA00023211"/>
    </source>
</evidence>
<keyword evidence="8" id="KW-0464">Manganese</keyword>
<organism evidence="12 13">
    <name type="scientific">Mycolicibacterium sphagni</name>
    <dbReference type="NCBI Taxonomy" id="1786"/>
    <lineage>
        <taxon>Bacteria</taxon>
        <taxon>Bacillati</taxon>
        <taxon>Actinomycetota</taxon>
        <taxon>Actinomycetes</taxon>
        <taxon>Mycobacteriales</taxon>
        <taxon>Mycobacteriaceae</taxon>
        <taxon>Mycolicibacterium</taxon>
    </lineage>
</organism>
<evidence type="ECO:0000259" key="10">
    <source>
        <dbReference type="Pfam" id="PF00881"/>
    </source>
</evidence>